<name>A0AAW2JWP2_SESRA</name>
<dbReference type="InterPro" id="IPR000380">
    <property type="entry name" value="Topo_IA"/>
</dbReference>
<dbReference type="GO" id="GO:0006265">
    <property type="term" value="P:DNA topological change"/>
    <property type="evidence" value="ECO:0007669"/>
    <property type="project" value="InterPro"/>
</dbReference>
<gene>
    <name evidence="2" type="ORF">Sradi_6559200</name>
</gene>
<dbReference type="GO" id="GO:0003677">
    <property type="term" value="F:DNA binding"/>
    <property type="evidence" value="ECO:0007669"/>
    <property type="project" value="InterPro"/>
</dbReference>
<evidence type="ECO:0000256" key="1">
    <source>
        <dbReference type="SAM" id="MobiDB-lite"/>
    </source>
</evidence>
<dbReference type="PANTHER" id="PTHR42785:SF1">
    <property type="entry name" value="DNA TOPOISOMERASE"/>
    <property type="match status" value="1"/>
</dbReference>
<dbReference type="InterPro" id="IPR025589">
    <property type="entry name" value="Toprim_C_rpt"/>
</dbReference>
<proteinExistence type="predicted"/>
<dbReference type="EMBL" id="JACGWJ010000031">
    <property type="protein sequence ID" value="KAL0298994.1"/>
    <property type="molecule type" value="Genomic_DNA"/>
</dbReference>
<sequence>MTKKDPEHQKNNVQEPKLLGLNPGSNEKVLLKSGPYGYYVQLGEDRKGHLPKRASVSQIKNVDSITLEQALDLLQYPVTLGNHPDDGQPVILKLARMKPNEVTLEKALQLLQSNDVRRCGRPKRKVVVEEAVKAM</sequence>
<dbReference type="Pfam" id="PF13368">
    <property type="entry name" value="Toprim_C_rpt"/>
    <property type="match status" value="1"/>
</dbReference>
<feature type="region of interest" description="Disordered" evidence="1">
    <location>
        <begin position="1"/>
        <end position="26"/>
    </location>
</feature>
<reference evidence="2" key="2">
    <citation type="journal article" date="2024" name="Plant">
        <title>Genomic evolution and insights into agronomic trait innovations of Sesamum species.</title>
        <authorList>
            <person name="Miao H."/>
            <person name="Wang L."/>
            <person name="Qu L."/>
            <person name="Liu H."/>
            <person name="Sun Y."/>
            <person name="Le M."/>
            <person name="Wang Q."/>
            <person name="Wei S."/>
            <person name="Zheng Y."/>
            <person name="Lin W."/>
            <person name="Duan Y."/>
            <person name="Cao H."/>
            <person name="Xiong S."/>
            <person name="Wang X."/>
            <person name="Wei L."/>
            <person name="Li C."/>
            <person name="Ma Q."/>
            <person name="Ju M."/>
            <person name="Zhao R."/>
            <person name="Li G."/>
            <person name="Mu C."/>
            <person name="Tian Q."/>
            <person name="Mei H."/>
            <person name="Zhang T."/>
            <person name="Gao T."/>
            <person name="Zhang H."/>
        </authorList>
    </citation>
    <scope>NUCLEOTIDE SEQUENCE</scope>
    <source>
        <strain evidence="2">G02</strain>
    </source>
</reference>
<feature type="compositionally biased region" description="Basic and acidic residues" evidence="1">
    <location>
        <begin position="1"/>
        <end position="10"/>
    </location>
</feature>
<accession>A0AAW2JWP2</accession>
<dbReference type="GO" id="GO:0003917">
    <property type="term" value="F:DNA topoisomerase type I (single strand cut, ATP-independent) activity"/>
    <property type="evidence" value="ECO:0007669"/>
    <property type="project" value="InterPro"/>
</dbReference>
<dbReference type="PANTHER" id="PTHR42785">
    <property type="entry name" value="DNA TOPOISOMERASE, TYPE IA, CORE"/>
    <property type="match status" value="1"/>
</dbReference>
<reference evidence="2" key="1">
    <citation type="submission" date="2020-06" db="EMBL/GenBank/DDBJ databases">
        <authorList>
            <person name="Li T."/>
            <person name="Hu X."/>
            <person name="Zhang T."/>
            <person name="Song X."/>
            <person name="Zhang H."/>
            <person name="Dai N."/>
            <person name="Sheng W."/>
            <person name="Hou X."/>
            <person name="Wei L."/>
        </authorList>
    </citation>
    <scope>NUCLEOTIDE SEQUENCE</scope>
    <source>
        <strain evidence="2">G02</strain>
        <tissue evidence="2">Leaf</tissue>
    </source>
</reference>
<organism evidence="2">
    <name type="scientific">Sesamum radiatum</name>
    <name type="common">Black benniseed</name>
    <dbReference type="NCBI Taxonomy" id="300843"/>
    <lineage>
        <taxon>Eukaryota</taxon>
        <taxon>Viridiplantae</taxon>
        <taxon>Streptophyta</taxon>
        <taxon>Embryophyta</taxon>
        <taxon>Tracheophyta</taxon>
        <taxon>Spermatophyta</taxon>
        <taxon>Magnoliopsida</taxon>
        <taxon>eudicotyledons</taxon>
        <taxon>Gunneridae</taxon>
        <taxon>Pentapetalae</taxon>
        <taxon>asterids</taxon>
        <taxon>lamiids</taxon>
        <taxon>Lamiales</taxon>
        <taxon>Pedaliaceae</taxon>
        <taxon>Sesamum</taxon>
    </lineage>
</organism>
<comment type="caution">
    <text evidence="2">The sequence shown here is derived from an EMBL/GenBank/DDBJ whole genome shotgun (WGS) entry which is preliminary data.</text>
</comment>
<evidence type="ECO:0000313" key="2">
    <source>
        <dbReference type="EMBL" id="KAL0298994.1"/>
    </source>
</evidence>
<dbReference type="AlphaFoldDB" id="A0AAW2JWP2"/>
<protein>
    <submittedName>
        <fullName evidence="2">DNA topoisomerase 1</fullName>
    </submittedName>
</protein>